<evidence type="ECO:0000313" key="4">
    <source>
        <dbReference type="EMBL" id="AWB10530.1"/>
    </source>
</evidence>
<dbReference type="GO" id="GO:0016491">
    <property type="term" value="F:oxidoreductase activity"/>
    <property type="evidence" value="ECO:0007669"/>
    <property type="project" value="UniProtKB-KW"/>
</dbReference>
<reference evidence="4 5" key="1">
    <citation type="submission" date="2017-04" db="EMBL/GenBank/DDBJ databases">
        <title>Genomic insights into metabolism of Thermodesulfobium acidiphilum.</title>
        <authorList>
            <person name="Toshchakov S.V."/>
            <person name="Frolov E.N."/>
            <person name="Kublanov I.V."/>
            <person name="Samarov N.I."/>
            <person name="Novikov A."/>
            <person name="Lebedinsky A.V."/>
            <person name="Bonch-Osmolovskaya E.A."/>
            <person name="Chernyh N.A."/>
        </authorList>
    </citation>
    <scope>NUCLEOTIDE SEQUENCE [LARGE SCALE GENOMIC DNA]</scope>
    <source>
        <strain evidence="4 5">3127-1</strain>
    </source>
</reference>
<dbReference type="PANTHER" id="PTHR30004:SF6">
    <property type="entry name" value="D-THREONATE 4-PHOSPHATE DEHYDROGENASE"/>
    <property type="match status" value="1"/>
</dbReference>
<gene>
    <name evidence="4" type="ORF">TDSAC_1187</name>
</gene>
<organism evidence="4 5">
    <name type="scientific">Thermodesulfobium acidiphilum</name>
    <dbReference type="NCBI Taxonomy" id="1794699"/>
    <lineage>
        <taxon>Bacteria</taxon>
        <taxon>Pseudomonadati</taxon>
        <taxon>Thermodesulfobiota</taxon>
        <taxon>Thermodesulfobiia</taxon>
        <taxon>Thermodesulfobiales</taxon>
        <taxon>Thermodesulfobiaceae</taxon>
        <taxon>Thermodesulfobium</taxon>
    </lineage>
</organism>
<dbReference type="PANTHER" id="PTHR30004">
    <property type="entry name" value="4-HYDROXYTHREONINE-4-PHOSPHATE DEHYDROGENASE"/>
    <property type="match status" value="1"/>
</dbReference>
<dbReference type="Pfam" id="PF04166">
    <property type="entry name" value="PdxA"/>
    <property type="match status" value="1"/>
</dbReference>
<accession>A0A2R4W1F6</accession>
<dbReference type="KEGG" id="taci:TDSAC_1187"/>
<dbReference type="RefSeq" id="WP_108309325.1">
    <property type="nucleotide sequence ID" value="NZ_CP020921.1"/>
</dbReference>
<name>A0A2R4W1F6_THEAF</name>
<dbReference type="GO" id="GO:0051287">
    <property type="term" value="F:NAD binding"/>
    <property type="evidence" value="ECO:0007669"/>
    <property type="project" value="InterPro"/>
</dbReference>
<proteinExistence type="predicted"/>
<protein>
    <submittedName>
        <fullName evidence="4">4-hydroxythreonine-4-phosphate dehydrogenase</fullName>
    </submittedName>
</protein>
<dbReference type="OrthoDB" id="9801783at2"/>
<evidence type="ECO:0000256" key="3">
    <source>
        <dbReference type="ARBA" id="ARBA00023027"/>
    </source>
</evidence>
<keyword evidence="2" id="KW-0560">Oxidoreductase</keyword>
<dbReference type="Gene3D" id="3.40.718.10">
    <property type="entry name" value="Isopropylmalate Dehydrogenase"/>
    <property type="match status" value="1"/>
</dbReference>
<dbReference type="AlphaFoldDB" id="A0A2R4W1F6"/>
<dbReference type="InterPro" id="IPR005255">
    <property type="entry name" value="PdxA_fam"/>
</dbReference>
<evidence type="ECO:0000256" key="2">
    <source>
        <dbReference type="ARBA" id="ARBA00023002"/>
    </source>
</evidence>
<evidence type="ECO:0000256" key="1">
    <source>
        <dbReference type="ARBA" id="ARBA00022723"/>
    </source>
</evidence>
<keyword evidence="5" id="KW-1185">Reference proteome</keyword>
<sequence length="343" mass="38899">MSNFYDKGNLEKSFNSCDVVSIPVVSCGDLSGIGLISLVKYLTKNKDKKIILFTNKAFFDDLCDFMDCDLDIPTFDSSKGYGIVDINCNFGLEVLGKPDYKVGKFSYECFIESLKFVEERNSKFYLTLPINKYLISKSIGKKFLGHTTFLEERYCKDISMNFFDGFYLLNLLSHHIPIKDVSDQITFEKLNLSLESIIYLANIFGIKPLKIAILGLNPHAGEGGSIGSEEELIIKPFIEYARSNYSYVELFGPLSPDSAYFNLKALDIRAVISLYHDQFLSIMKSLSFPRIIEINIGLPFLRCTLAHGVGYSVAKDPKRVDEGGLELIFDFYENFIRFTTNSF</sequence>
<evidence type="ECO:0000313" key="5">
    <source>
        <dbReference type="Proteomes" id="UP000244792"/>
    </source>
</evidence>
<keyword evidence="1" id="KW-0479">Metal-binding</keyword>
<keyword evidence="3" id="KW-0520">NAD</keyword>
<dbReference type="GO" id="GO:0046872">
    <property type="term" value="F:metal ion binding"/>
    <property type="evidence" value="ECO:0007669"/>
    <property type="project" value="UniProtKB-KW"/>
</dbReference>
<dbReference type="SUPFAM" id="SSF53659">
    <property type="entry name" value="Isocitrate/Isopropylmalate dehydrogenase-like"/>
    <property type="match status" value="1"/>
</dbReference>
<dbReference type="Proteomes" id="UP000244792">
    <property type="component" value="Chromosome"/>
</dbReference>
<dbReference type="EMBL" id="CP020921">
    <property type="protein sequence ID" value="AWB10530.1"/>
    <property type="molecule type" value="Genomic_DNA"/>
</dbReference>